<dbReference type="SMART" id="SM00387">
    <property type="entry name" value="HATPase_c"/>
    <property type="match status" value="1"/>
</dbReference>
<dbReference type="Pfam" id="PF02518">
    <property type="entry name" value="HATPase_c"/>
    <property type="match status" value="1"/>
</dbReference>
<dbReference type="GO" id="GO:0016020">
    <property type="term" value="C:membrane"/>
    <property type="evidence" value="ECO:0007669"/>
    <property type="project" value="InterPro"/>
</dbReference>
<dbReference type="CDD" id="cd16917">
    <property type="entry name" value="HATPase_UhpB-NarQ-NarX-like"/>
    <property type="match status" value="1"/>
</dbReference>
<evidence type="ECO:0000256" key="4">
    <source>
        <dbReference type="ARBA" id="ARBA00022679"/>
    </source>
</evidence>
<dbReference type="RefSeq" id="WP_111182025.1">
    <property type="nucleotide sequence ID" value="NZ_POUD01000140.1"/>
</dbReference>
<keyword evidence="4" id="KW-0808">Transferase</keyword>
<feature type="transmembrane region" description="Helical" evidence="9">
    <location>
        <begin position="159"/>
        <end position="185"/>
    </location>
</feature>
<keyword evidence="12" id="KW-1185">Reference proteome</keyword>
<gene>
    <name evidence="11" type="ORF">C1J01_28325</name>
</gene>
<evidence type="ECO:0000256" key="7">
    <source>
        <dbReference type="ARBA" id="ARBA00022840"/>
    </source>
</evidence>
<accession>A0A2W2EK86</accession>
<feature type="transmembrane region" description="Helical" evidence="9">
    <location>
        <begin position="125"/>
        <end position="147"/>
    </location>
</feature>
<keyword evidence="7" id="KW-0067">ATP-binding</keyword>
<dbReference type="Pfam" id="PF07730">
    <property type="entry name" value="HisKA_3"/>
    <property type="match status" value="1"/>
</dbReference>
<keyword evidence="9" id="KW-1133">Transmembrane helix</keyword>
<feature type="domain" description="Histidine kinase/HSP90-like ATPase" evidence="10">
    <location>
        <begin position="495"/>
        <end position="586"/>
    </location>
</feature>
<evidence type="ECO:0000256" key="2">
    <source>
        <dbReference type="ARBA" id="ARBA00012438"/>
    </source>
</evidence>
<keyword evidence="9" id="KW-0812">Transmembrane</keyword>
<dbReference type="AlphaFoldDB" id="A0A2W2EK86"/>
<proteinExistence type="predicted"/>
<evidence type="ECO:0000256" key="3">
    <source>
        <dbReference type="ARBA" id="ARBA00022553"/>
    </source>
</evidence>
<dbReference type="EMBL" id="POUD01000140">
    <property type="protein sequence ID" value="PZG14000.1"/>
    <property type="molecule type" value="Genomic_DNA"/>
</dbReference>
<dbReference type="OrthoDB" id="3217947at2"/>
<evidence type="ECO:0000256" key="8">
    <source>
        <dbReference type="ARBA" id="ARBA00023012"/>
    </source>
</evidence>
<keyword evidence="8" id="KW-0902">Two-component regulatory system</keyword>
<dbReference type="InterPro" id="IPR003594">
    <property type="entry name" value="HATPase_dom"/>
</dbReference>
<feature type="transmembrane region" description="Helical" evidence="9">
    <location>
        <begin position="197"/>
        <end position="220"/>
    </location>
</feature>
<dbReference type="GO" id="GO:0000155">
    <property type="term" value="F:phosphorelay sensor kinase activity"/>
    <property type="evidence" value="ECO:0007669"/>
    <property type="project" value="InterPro"/>
</dbReference>
<dbReference type="GO" id="GO:0046983">
    <property type="term" value="F:protein dimerization activity"/>
    <property type="evidence" value="ECO:0007669"/>
    <property type="project" value="InterPro"/>
</dbReference>
<dbReference type="SUPFAM" id="SSF55874">
    <property type="entry name" value="ATPase domain of HSP90 chaperone/DNA topoisomerase II/histidine kinase"/>
    <property type="match status" value="1"/>
</dbReference>
<protein>
    <recommendedName>
        <fullName evidence="2">histidine kinase</fullName>
        <ecNumber evidence="2">2.7.13.3</ecNumber>
    </recommendedName>
</protein>
<dbReference type="InterPro" id="IPR036890">
    <property type="entry name" value="HATPase_C_sf"/>
</dbReference>
<dbReference type="PANTHER" id="PTHR24421">
    <property type="entry name" value="NITRATE/NITRITE SENSOR PROTEIN NARX-RELATED"/>
    <property type="match status" value="1"/>
</dbReference>
<evidence type="ECO:0000313" key="12">
    <source>
        <dbReference type="Proteomes" id="UP000249304"/>
    </source>
</evidence>
<feature type="transmembrane region" description="Helical" evidence="9">
    <location>
        <begin position="60"/>
        <end position="81"/>
    </location>
</feature>
<dbReference type="Gene3D" id="1.20.5.1930">
    <property type="match status" value="1"/>
</dbReference>
<organism evidence="11 12">
    <name type="scientific">Nonomuraea aridisoli</name>
    <dbReference type="NCBI Taxonomy" id="2070368"/>
    <lineage>
        <taxon>Bacteria</taxon>
        <taxon>Bacillati</taxon>
        <taxon>Actinomycetota</taxon>
        <taxon>Actinomycetes</taxon>
        <taxon>Streptosporangiales</taxon>
        <taxon>Streptosporangiaceae</taxon>
        <taxon>Nonomuraea</taxon>
    </lineage>
</organism>
<evidence type="ECO:0000313" key="11">
    <source>
        <dbReference type="EMBL" id="PZG14000.1"/>
    </source>
</evidence>
<feature type="transmembrane region" description="Helical" evidence="9">
    <location>
        <begin position="232"/>
        <end position="256"/>
    </location>
</feature>
<keyword evidence="9" id="KW-0472">Membrane</keyword>
<sequence length="586" mass="61533">MGTRLLAALLAFAGAGATVAGWFLPSPVPAAPDQYASVAVCLGFSALGWLLASRRPELRYGWLLLAAGLSFGLGTLGVGLAAQGAPAFLTHPLSSMFTVFYGLILIFLPLLFPDGQVPPGRRWRIVAWISGVAIAMHFAGTLGMIGFPGGAAEFSASMLLAAVASALGQFVTWIMALVVLGGLVSRWRRAERGERPQYALMVGGFCASLAGMTVLMIFVLQAQQAQLAPTQVHALGAFGALVMVGALPAAIAVAVVRHRLLDIRVGVRGSRLHMVFDLRPTVDEVLSDLGTALEVTTEPVEQLGRLAAAVRSGLELTWAAVALPDGTRVVSGREEGPAVLEMPVRGGLGRIECGPKVSGALTRVDRRLLESLAVPAGLAIQSAGLVARLVNAQEAERRRIERNIHDGVQQQLVALIAGLELARATGGADPGMLADLREQARQTLTDLRELAAGIHPSSLSQGGLVDAVEERCSRLPVRTTVTTSPSLRTRRFADQVEGAMYFTVSESVANALKHAEAAHIDVHLDHHDGRLQATVSDDGKGFDPATTGRRGLATLSDRLDALGGGLTVYSGTGEGTRVNAWVPVDG</sequence>
<evidence type="ECO:0000256" key="5">
    <source>
        <dbReference type="ARBA" id="ARBA00022741"/>
    </source>
</evidence>
<feature type="transmembrane region" description="Helical" evidence="9">
    <location>
        <begin position="36"/>
        <end position="53"/>
    </location>
</feature>
<feature type="transmembrane region" description="Helical" evidence="9">
    <location>
        <begin position="93"/>
        <end position="113"/>
    </location>
</feature>
<dbReference type="InterPro" id="IPR050482">
    <property type="entry name" value="Sensor_HK_TwoCompSys"/>
</dbReference>
<comment type="caution">
    <text evidence="11">The sequence shown here is derived from an EMBL/GenBank/DDBJ whole genome shotgun (WGS) entry which is preliminary data.</text>
</comment>
<dbReference type="InterPro" id="IPR011712">
    <property type="entry name" value="Sig_transdc_His_kin_sub3_dim/P"/>
</dbReference>
<dbReference type="PANTHER" id="PTHR24421:SF10">
    <property type="entry name" value="NITRATE_NITRITE SENSOR PROTEIN NARQ"/>
    <property type="match status" value="1"/>
</dbReference>
<keyword evidence="5" id="KW-0547">Nucleotide-binding</keyword>
<comment type="catalytic activity">
    <reaction evidence="1">
        <text>ATP + protein L-histidine = ADP + protein N-phospho-L-histidine.</text>
        <dbReference type="EC" id="2.7.13.3"/>
    </reaction>
</comment>
<dbReference type="Proteomes" id="UP000249304">
    <property type="component" value="Unassembled WGS sequence"/>
</dbReference>
<evidence type="ECO:0000256" key="1">
    <source>
        <dbReference type="ARBA" id="ARBA00000085"/>
    </source>
</evidence>
<dbReference type="GO" id="GO:0005524">
    <property type="term" value="F:ATP binding"/>
    <property type="evidence" value="ECO:0007669"/>
    <property type="project" value="UniProtKB-KW"/>
</dbReference>
<evidence type="ECO:0000256" key="9">
    <source>
        <dbReference type="SAM" id="Phobius"/>
    </source>
</evidence>
<keyword evidence="6" id="KW-0418">Kinase</keyword>
<reference evidence="11 12" key="1">
    <citation type="submission" date="2018-01" db="EMBL/GenBank/DDBJ databases">
        <title>Draft genome sequence of Nonomuraea sp. KC333.</title>
        <authorList>
            <person name="Sahin N."/>
            <person name="Saygin H."/>
            <person name="Ay H."/>
        </authorList>
    </citation>
    <scope>NUCLEOTIDE SEQUENCE [LARGE SCALE GENOMIC DNA]</scope>
    <source>
        <strain evidence="11 12">KC333</strain>
    </source>
</reference>
<keyword evidence="3" id="KW-0597">Phosphoprotein</keyword>
<evidence type="ECO:0000259" key="10">
    <source>
        <dbReference type="SMART" id="SM00387"/>
    </source>
</evidence>
<dbReference type="Gene3D" id="3.30.565.10">
    <property type="entry name" value="Histidine kinase-like ATPase, C-terminal domain"/>
    <property type="match status" value="1"/>
</dbReference>
<evidence type="ECO:0000256" key="6">
    <source>
        <dbReference type="ARBA" id="ARBA00022777"/>
    </source>
</evidence>
<dbReference type="EC" id="2.7.13.3" evidence="2"/>
<name>A0A2W2EK86_9ACTN</name>